<organism evidence="3 4">
    <name type="scientific">Liparis tanakae</name>
    <name type="common">Tanaka's snailfish</name>
    <dbReference type="NCBI Taxonomy" id="230148"/>
    <lineage>
        <taxon>Eukaryota</taxon>
        <taxon>Metazoa</taxon>
        <taxon>Chordata</taxon>
        <taxon>Craniata</taxon>
        <taxon>Vertebrata</taxon>
        <taxon>Euteleostomi</taxon>
        <taxon>Actinopterygii</taxon>
        <taxon>Neopterygii</taxon>
        <taxon>Teleostei</taxon>
        <taxon>Neoteleostei</taxon>
        <taxon>Acanthomorphata</taxon>
        <taxon>Eupercaria</taxon>
        <taxon>Perciformes</taxon>
        <taxon>Cottioidei</taxon>
        <taxon>Cottales</taxon>
        <taxon>Liparidae</taxon>
        <taxon>Liparis</taxon>
    </lineage>
</organism>
<evidence type="ECO:0000313" key="3">
    <source>
        <dbReference type="EMBL" id="TNN41693.1"/>
    </source>
</evidence>
<keyword evidence="2" id="KW-1133">Transmembrane helix</keyword>
<feature type="transmembrane region" description="Helical" evidence="2">
    <location>
        <begin position="12"/>
        <end position="37"/>
    </location>
</feature>
<name>A0A4Z2FLR6_9TELE</name>
<protein>
    <submittedName>
        <fullName evidence="3">Uncharacterized protein</fullName>
    </submittedName>
</protein>
<sequence length="127" mass="13412">MSASFESLLRTDFTLTLTLRILSSILLTVLAVPTWFLDNLASSPWMVDTDFSMDSCRASSPFWVCWIWSTTPMILSSRDRTMTPFICASLLPPGPAASTGSTSSAGSSSSSTAGSVAAPTRATSSSS</sequence>
<keyword evidence="2" id="KW-0812">Transmembrane</keyword>
<comment type="caution">
    <text evidence="3">The sequence shown here is derived from an EMBL/GenBank/DDBJ whole genome shotgun (WGS) entry which is preliminary data.</text>
</comment>
<dbReference type="EMBL" id="SRLO01001087">
    <property type="protein sequence ID" value="TNN41693.1"/>
    <property type="molecule type" value="Genomic_DNA"/>
</dbReference>
<keyword evidence="2" id="KW-0472">Membrane</keyword>
<dbReference type="Proteomes" id="UP000314294">
    <property type="component" value="Unassembled WGS sequence"/>
</dbReference>
<reference evidence="3 4" key="1">
    <citation type="submission" date="2019-03" db="EMBL/GenBank/DDBJ databases">
        <title>First draft genome of Liparis tanakae, snailfish: a comprehensive survey of snailfish specific genes.</title>
        <authorList>
            <person name="Kim W."/>
            <person name="Song I."/>
            <person name="Jeong J.-H."/>
            <person name="Kim D."/>
            <person name="Kim S."/>
            <person name="Ryu S."/>
            <person name="Song J.Y."/>
            <person name="Lee S.K."/>
        </authorList>
    </citation>
    <scope>NUCLEOTIDE SEQUENCE [LARGE SCALE GENOMIC DNA]</scope>
    <source>
        <tissue evidence="3">Muscle</tissue>
    </source>
</reference>
<evidence type="ECO:0000256" key="1">
    <source>
        <dbReference type="SAM" id="MobiDB-lite"/>
    </source>
</evidence>
<accession>A0A4Z2FLR6</accession>
<keyword evidence="4" id="KW-1185">Reference proteome</keyword>
<feature type="compositionally biased region" description="Low complexity" evidence="1">
    <location>
        <begin position="96"/>
        <end position="120"/>
    </location>
</feature>
<evidence type="ECO:0000313" key="4">
    <source>
        <dbReference type="Proteomes" id="UP000314294"/>
    </source>
</evidence>
<proteinExistence type="predicted"/>
<feature type="region of interest" description="Disordered" evidence="1">
    <location>
        <begin position="94"/>
        <end position="127"/>
    </location>
</feature>
<dbReference type="AlphaFoldDB" id="A0A4Z2FLR6"/>
<evidence type="ECO:0000256" key="2">
    <source>
        <dbReference type="SAM" id="Phobius"/>
    </source>
</evidence>
<dbReference type="OrthoDB" id="10540549at2759"/>
<gene>
    <name evidence="3" type="ORF">EYF80_048137</name>
</gene>